<name>A0A6A6WXA0_9PLEO</name>
<proteinExistence type="predicted"/>
<organism evidence="1 2">
    <name type="scientific">Melanomma pulvis-pyrius CBS 109.77</name>
    <dbReference type="NCBI Taxonomy" id="1314802"/>
    <lineage>
        <taxon>Eukaryota</taxon>
        <taxon>Fungi</taxon>
        <taxon>Dikarya</taxon>
        <taxon>Ascomycota</taxon>
        <taxon>Pezizomycotina</taxon>
        <taxon>Dothideomycetes</taxon>
        <taxon>Pleosporomycetidae</taxon>
        <taxon>Pleosporales</taxon>
        <taxon>Melanommataceae</taxon>
        <taxon>Melanomma</taxon>
    </lineage>
</organism>
<evidence type="ECO:0000313" key="1">
    <source>
        <dbReference type="EMBL" id="KAF2788538.1"/>
    </source>
</evidence>
<gene>
    <name evidence="1" type="ORF">K505DRAFT_421043</name>
</gene>
<reference evidence="1" key="1">
    <citation type="journal article" date="2020" name="Stud. Mycol.">
        <title>101 Dothideomycetes genomes: a test case for predicting lifestyles and emergence of pathogens.</title>
        <authorList>
            <person name="Haridas S."/>
            <person name="Albert R."/>
            <person name="Binder M."/>
            <person name="Bloem J."/>
            <person name="Labutti K."/>
            <person name="Salamov A."/>
            <person name="Andreopoulos B."/>
            <person name="Baker S."/>
            <person name="Barry K."/>
            <person name="Bills G."/>
            <person name="Bluhm B."/>
            <person name="Cannon C."/>
            <person name="Castanera R."/>
            <person name="Culley D."/>
            <person name="Daum C."/>
            <person name="Ezra D."/>
            <person name="Gonzalez J."/>
            <person name="Henrissat B."/>
            <person name="Kuo A."/>
            <person name="Liang C."/>
            <person name="Lipzen A."/>
            <person name="Lutzoni F."/>
            <person name="Magnuson J."/>
            <person name="Mondo S."/>
            <person name="Nolan M."/>
            <person name="Ohm R."/>
            <person name="Pangilinan J."/>
            <person name="Park H.-J."/>
            <person name="Ramirez L."/>
            <person name="Alfaro M."/>
            <person name="Sun H."/>
            <person name="Tritt A."/>
            <person name="Yoshinaga Y."/>
            <person name="Zwiers L.-H."/>
            <person name="Turgeon B."/>
            <person name="Goodwin S."/>
            <person name="Spatafora J."/>
            <person name="Crous P."/>
            <person name="Grigoriev I."/>
        </authorList>
    </citation>
    <scope>NUCLEOTIDE SEQUENCE</scope>
    <source>
        <strain evidence="1">CBS 109.77</strain>
    </source>
</reference>
<accession>A0A6A6WXA0</accession>
<evidence type="ECO:0000313" key="2">
    <source>
        <dbReference type="Proteomes" id="UP000799757"/>
    </source>
</evidence>
<dbReference type="AlphaFoldDB" id="A0A6A6WXA0"/>
<dbReference type="EMBL" id="MU002207">
    <property type="protein sequence ID" value="KAF2788538.1"/>
    <property type="molecule type" value="Genomic_DNA"/>
</dbReference>
<keyword evidence="2" id="KW-1185">Reference proteome</keyword>
<sequence length="347" mass="37190">MTGSPVSPTSGDASKGAVSMAVTGEKASGVAAGDSLGFNPPPALLRVVDLRGGLLLEVQADRVLSPQLLDTLCDLIVQALDLLLRAANNVELAVVLGDFCIRLLHLALELLRMCLPVGDVLGRHLHRLAVTVAVDIPLSESLPESFIFLLEGGNLHHDLFQQLAVLALEVGDLALQSHPLIVVLGSLLCGYPGLVLEALILEGLDLLLKLVALKHQFVALSIDLVALLFQLLDLYILRGELLLKLLASSPPILVQDLELYFQTGDLLLEVSHAYVGVDGLLGDLTIVTLFEFGGRAGAERKDWSGLLGAGWGGSFGLRALRNRNFSVQVLSFGYSKSKFLFVEEVFH</sequence>
<dbReference type="Proteomes" id="UP000799757">
    <property type="component" value="Unassembled WGS sequence"/>
</dbReference>
<protein>
    <submittedName>
        <fullName evidence="1">Uncharacterized protein</fullName>
    </submittedName>
</protein>